<dbReference type="Pfam" id="PF03372">
    <property type="entry name" value="Exo_endo_phos"/>
    <property type="match status" value="1"/>
</dbReference>
<feature type="transmembrane region" description="Helical" evidence="2">
    <location>
        <begin position="88"/>
        <end position="109"/>
    </location>
</feature>
<feature type="region of interest" description="Disordered" evidence="1">
    <location>
        <begin position="151"/>
        <end position="173"/>
    </location>
</feature>
<evidence type="ECO:0000313" key="5">
    <source>
        <dbReference type="RefSeq" id="XP_045548076.1"/>
    </source>
</evidence>
<feature type="domain" description="Endonuclease/exonuclease/phosphatase" evidence="3">
    <location>
        <begin position="195"/>
        <end position="392"/>
    </location>
</feature>
<keyword evidence="2" id="KW-0812">Transmembrane</keyword>
<dbReference type="Proteomes" id="UP001652741">
    <property type="component" value="Chromosome ssa12"/>
</dbReference>
<accession>A0ABM3CNE3</accession>
<proteinExistence type="predicted"/>
<dbReference type="RefSeq" id="XP_045548076.1">
    <property type="nucleotide sequence ID" value="XM_045692120.1"/>
</dbReference>
<reference evidence="5" key="1">
    <citation type="submission" date="2025-08" db="UniProtKB">
        <authorList>
            <consortium name="RefSeq"/>
        </authorList>
    </citation>
    <scope>IDENTIFICATION</scope>
</reference>
<evidence type="ECO:0000256" key="1">
    <source>
        <dbReference type="SAM" id="MobiDB-lite"/>
    </source>
</evidence>
<evidence type="ECO:0000259" key="3">
    <source>
        <dbReference type="Pfam" id="PF03372"/>
    </source>
</evidence>
<feature type="transmembrane region" description="Helical" evidence="2">
    <location>
        <begin position="115"/>
        <end position="136"/>
    </location>
</feature>
<sequence>MREEWSPHFTSGSPYESTYSSPLHVWLRRTSSCSPEGVRWSGGWVPGISTPARVVPGYREANSLGGGESDAQAEVVTRRVLKWRPQSLFIAVLAITGALLMGSLRLLLWKWRPQSLFIAVLAITGALLMGSLRLLLWKLYIYDDGKGDLGQAEEAEEKPNIPSEKDPEEEEALEENPFTMFSLTTSNCLPIGLLNIRSLTSKAVIVNELITDHNLDVIGLTETWLKPDEFTVLNEASPPGYTSDHIPHASRKGGGVANIYDNKFQFTKKNMFSSFELLVMKSMQPTQSLFIATVYRPPGPYTAFLTEFPEFLSDLVVIADNIHIFGDFNIHMEKSTDPLQKAFGAIIDSVGFVQHVSGPTHCHSHTLELVLSHGINVVDLNVFPHNPGLSDHHFITFAIATNNLLRPQPRSIKSHAINSQTTERFLDALPDSLCLTKDVRVQKSVNHLTEELNLTLCNTLNAVAPLKTKNIYHKKLAPWYTENTRALKQASRKLEWKWRHTKLEVFRLAWKTVPCSIEEPSLLLDHPIFPPVPVTAIHHQCLHHSYSPRAFQALAYRDSS</sequence>
<name>A0ABM3CNE3_SALSA</name>
<keyword evidence="2" id="KW-0472">Membrane</keyword>
<dbReference type="InterPro" id="IPR036691">
    <property type="entry name" value="Endo/exonu/phosph_ase_sf"/>
</dbReference>
<evidence type="ECO:0000256" key="2">
    <source>
        <dbReference type="SAM" id="Phobius"/>
    </source>
</evidence>
<dbReference type="PANTHER" id="PTHR46670">
    <property type="entry name" value="ENDO/EXONUCLEASE/PHOSPHATASE DOMAIN-CONTAINING PROTEIN"/>
    <property type="match status" value="1"/>
</dbReference>
<organism evidence="4 5">
    <name type="scientific">Salmo salar</name>
    <name type="common">Atlantic salmon</name>
    <dbReference type="NCBI Taxonomy" id="8030"/>
    <lineage>
        <taxon>Eukaryota</taxon>
        <taxon>Metazoa</taxon>
        <taxon>Chordata</taxon>
        <taxon>Craniata</taxon>
        <taxon>Vertebrata</taxon>
        <taxon>Euteleostomi</taxon>
        <taxon>Actinopterygii</taxon>
        <taxon>Neopterygii</taxon>
        <taxon>Teleostei</taxon>
        <taxon>Protacanthopterygii</taxon>
        <taxon>Salmoniformes</taxon>
        <taxon>Salmonidae</taxon>
        <taxon>Salmoninae</taxon>
        <taxon>Salmo</taxon>
    </lineage>
</organism>
<protein>
    <recommendedName>
        <fullName evidence="3">Endonuclease/exonuclease/phosphatase domain-containing protein</fullName>
    </recommendedName>
</protein>
<dbReference type="PANTHER" id="PTHR46670:SF3">
    <property type="entry name" value="ENDONUCLEASE_EXONUCLEASE_PHOSPHATASE DOMAIN-CONTAINING PROTEIN"/>
    <property type="match status" value="1"/>
</dbReference>
<keyword evidence="4" id="KW-1185">Reference proteome</keyword>
<dbReference type="GeneID" id="123725648"/>
<dbReference type="SUPFAM" id="SSF56219">
    <property type="entry name" value="DNase I-like"/>
    <property type="match status" value="1"/>
</dbReference>
<dbReference type="Gene3D" id="3.60.10.10">
    <property type="entry name" value="Endonuclease/exonuclease/phosphatase"/>
    <property type="match status" value="1"/>
</dbReference>
<gene>
    <name evidence="5" type="primary">LOC123725648</name>
</gene>
<evidence type="ECO:0000313" key="4">
    <source>
        <dbReference type="Proteomes" id="UP001652741"/>
    </source>
</evidence>
<keyword evidence="2" id="KW-1133">Transmembrane helix</keyword>
<dbReference type="InterPro" id="IPR005135">
    <property type="entry name" value="Endo/exonuclease/phosphatase"/>
</dbReference>